<dbReference type="InterPro" id="IPR013083">
    <property type="entry name" value="Znf_RING/FYVE/PHD"/>
</dbReference>
<keyword evidence="11" id="KW-0833">Ubl conjugation pathway</keyword>
<evidence type="ECO:0000256" key="18">
    <source>
        <dbReference type="SAM" id="MobiDB-lite"/>
    </source>
</evidence>
<feature type="domain" description="RING-type" evidence="19">
    <location>
        <begin position="183"/>
        <end position="224"/>
    </location>
</feature>
<dbReference type="PROSITE" id="PS50089">
    <property type="entry name" value="ZF_RING_2"/>
    <property type="match status" value="1"/>
</dbReference>
<evidence type="ECO:0000256" key="10">
    <source>
        <dbReference type="ARBA" id="ARBA00022771"/>
    </source>
</evidence>
<keyword evidence="21" id="KW-1185">Reference proteome</keyword>
<gene>
    <name evidence="20" type="ORF">RN001_012602</name>
</gene>
<dbReference type="InterPro" id="IPR001841">
    <property type="entry name" value="Znf_RING"/>
</dbReference>
<evidence type="ECO:0000256" key="3">
    <source>
        <dbReference type="ARBA" id="ARBA00004496"/>
    </source>
</evidence>
<dbReference type="Gene3D" id="3.30.40.10">
    <property type="entry name" value="Zinc/RING finger domain, C3HC4 (zinc finger)"/>
    <property type="match status" value="1"/>
</dbReference>
<feature type="compositionally biased region" description="Polar residues" evidence="18">
    <location>
        <begin position="42"/>
        <end position="58"/>
    </location>
</feature>
<dbReference type="AlphaFoldDB" id="A0AAN7SPJ9"/>
<evidence type="ECO:0000256" key="2">
    <source>
        <dbReference type="ARBA" id="ARBA00004123"/>
    </source>
</evidence>
<evidence type="ECO:0000256" key="16">
    <source>
        <dbReference type="PROSITE-ProRule" id="PRU00175"/>
    </source>
</evidence>
<comment type="caution">
    <text evidence="20">The sequence shown here is derived from an EMBL/GenBank/DDBJ whole genome shotgun (WGS) entry which is preliminary data.</text>
</comment>
<comment type="subcellular location">
    <subcellularLocation>
        <location evidence="3">Cytoplasm</location>
    </subcellularLocation>
    <subcellularLocation>
        <location evidence="2">Nucleus</location>
    </subcellularLocation>
</comment>
<feature type="coiled-coil region" evidence="17">
    <location>
        <begin position="483"/>
        <end position="532"/>
    </location>
</feature>
<evidence type="ECO:0000256" key="7">
    <source>
        <dbReference type="ARBA" id="ARBA00022490"/>
    </source>
</evidence>
<organism evidence="20 21">
    <name type="scientific">Aquatica leii</name>
    <dbReference type="NCBI Taxonomy" id="1421715"/>
    <lineage>
        <taxon>Eukaryota</taxon>
        <taxon>Metazoa</taxon>
        <taxon>Ecdysozoa</taxon>
        <taxon>Arthropoda</taxon>
        <taxon>Hexapoda</taxon>
        <taxon>Insecta</taxon>
        <taxon>Pterygota</taxon>
        <taxon>Neoptera</taxon>
        <taxon>Endopterygota</taxon>
        <taxon>Coleoptera</taxon>
        <taxon>Polyphaga</taxon>
        <taxon>Elateriformia</taxon>
        <taxon>Elateroidea</taxon>
        <taxon>Lampyridae</taxon>
        <taxon>Luciolinae</taxon>
        <taxon>Aquatica</taxon>
    </lineage>
</organism>
<name>A0AAN7SPJ9_9COLE</name>
<keyword evidence="17" id="KW-0175">Coiled coil</keyword>
<dbReference type="GO" id="GO:0061630">
    <property type="term" value="F:ubiquitin protein ligase activity"/>
    <property type="evidence" value="ECO:0007669"/>
    <property type="project" value="UniProtKB-EC"/>
</dbReference>
<dbReference type="GO" id="GO:0008270">
    <property type="term" value="F:zinc ion binding"/>
    <property type="evidence" value="ECO:0007669"/>
    <property type="project" value="UniProtKB-KW"/>
</dbReference>
<feature type="region of interest" description="Disordered" evidence="18">
    <location>
        <begin position="1"/>
        <end position="85"/>
    </location>
</feature>
<dbReference type="InterPro" id="IPR039739">
    <property type="entry name" value="MAG2/RNF10"/>
</dbReference>
<dbReference type="SUPFAM" id="SSF57850">
    <property type="entry name" value="RING/U-box"/>
    <property type="match status" value="1"/>
</dbReference>
<evidence type="ECO:0000256" key="5">
    <source>
        <dbReference type="ARBA" id="ARBA00008117"/>
    </source>
</evidence>
<dbReference type="GO" id="GO:0000976">
    <property type="term" value="F:transcription cis-regulatory region binding"/>
    <property type="evidence" value="ECO:0007669"/>
    <property type="project" value="TreeGrafter"/>
</dbReference>
<dbReference type="FunFam" id="3.30.40.10:FF:000112">
    <property type="entry name" value="RING finger protein 10"/>
    <property type="match status" value="1"/>
</dbReference>
<feature type="compositionally biased region" description="Polar residues" evidence="18">
    <location>
        <begin position="557"/>
        <end position="571"/>
    </location>
</feature>
<dbReference type="CDD" id="cd16536">
    <property type="entry name" value="RING-HC_RNF10"/>
    <property type="match status" value="1"/>
</dbReference>
<dbReference type="Proteomes" id="UP001353858">
    <property type="component" value="Unassembled WGS sequence"/>
</dbReference>
<dbReference type="GO" id="GO:0005634">
    <property type="term" value="C:nucleus"/>
    <property type="evidence" value="ECO:0007669"/>
    <property type="project" value="UniProtKB-SubCell"/>
</dbReference>
<evidence type="ECO:0000256" key="12">
    <source>
        <dbReference type="ARBA" id="ARBA00022833"/>
    </source>
</evidence>
<dbReference type="GO" id="GO:0045944">
    <property type="term" value="P:positive regulation of transcription by RNA polymerase II"/>
    <property type="evidence" value="ECO:0007669"/>
    <property type="project" value="TreeGrafter"/>
</dbReference>
<comment type="pathway">
    <text evidence="4">Protein modification; protein ubiquitination.</text>
</comment>
<dbReference type="EMBL" id="JARPUR010000005">
    <property type="protein sequence ID" value="KAK4876180.1"/>
    <property type="molecule type" value="Genomic_DNA"/>
</dbReference>
<evidence type="ECO:0000259" key="19">
    <source>
        <dbReference type="PROSITE" id="PS50089"/>
    </source>
</evidence>
<sequence>MEKKGSRLVQPLQKGLGTDSKKSQDANKVWPRGCRRREPNGGTFSKNETSRKPNTQRNKTIDKRPRPRGYYYSGSMGGTEEPGVDQQDAELGSVFLQGSKKQSLNHLLNFHFESRESNQSVSGYRWNSAIKHKYNKEQFLQANCQFVVQKSGDYKQYMNNPDALVNWDLIEQVNIHVLEFPSCPVCLYPPVAAKMTRCGHIYCWSCILHYLALSDKAWRKCPICYESVHKNDLKSVISIPHGPLQIHDTITFKLMKRLRGSLIAYPADLEIHDQNVPYNVSDKITSEIYSKLLLADTREVHSIIERERSELLHQLAEDENCPEKCFIEQALILVQGRAESVLALSNELTEDVRCFKNDIRQRFESVGSDNLCEDADIFTVEDLDKSTTTCSKQPLSKYFYFYQASDGQHIYMHSLNIRMLEHTYGGLEYCPEVVTGRILEKESGSVTEELRKRQRYMQHLPVTCQFELAEIYLKPPIVKPETLEQFREQIEMRQRRRQRRNREEKRREKRIVEEENKKMGKYAEANIQLESQYQFPDFQTAMLLEETGRLTPESERSASPISNKTEHSQPGSFKENEGSAISFAKMLSSKNVTAPVWPVRKNTNIVAAKSPKIEESNEYVAPIHNQSFGDVIALALEKATLNDNGNSKGGKKKKQKKILFSTSMTFNNNERV</sequence>
<evidence type="ECO:0000256" key="9">
    <source>
        <dbReference type="ARBA" id="ARBA00022723"/>
    </source>
</evidence>
<dbReference type="PANTHER" id="PTHR12983:SF9">
    <property type="entry name" value="E3 UBIQUITIN-PROTEIN LIGASE RNF10"/>
    <property type="match status" value="1"/>
</dbReference>
<dbReference type="SMART" id="SM00184">
    <property type="entry name" value="RING"/>
    <property type="match status" value="1"/>
</dbReference>
<evidence type="ECO:0000256" key="13">
    <source>
        <dbReference type="ARBA" id="ARBA00023242"/>
    </source>
</evidence>
<evidence type="ECO:0000256" key="1">
    <source>
        <dbReference type="ARBA" id="ARBA00000900"/>
    </source>
</evidence>
<dbReference type="PROSITE" id="PS00518">
    <property type="entry name" value="ZF_RING_1"/>
    <property type="match status" value="1"/>
</dbReference>
<dbReference type="InterPro" id="IPR018957">
    <property type="entry name" value="Znf_C3HC4_RING-type"/>
</dbReference>
<dbReference type="GO" id="GO:0005737">
    <property type="term" value="C:cytoplasm"/>
    <property type="evidence" value="ECO:0007669"/>
    <property type="project" value="UniProtKB-SubCell"/>
</dbReference>
<dbReference type="EC" id="2.3.2.27" evidence="6"/>
<reference evidence="21" key="1">
    <citation type="submission" date="2023-01" db="EMBL/GenBank/DDBJ databases">
        <title>Key to firefly adult light organ development and bioluminescence: homeobox transcription factors regulate luciferase expression and transportation to peroxisome.</title>
        <authorList>
            <person name="Fu X."/>
        </authorList>
    </citation>
    <scope>NUCLEOTIDE SEQUENCE [LARGE SCALE GENOMIC DNA]</scope>
</reference>
<dbReference type="Pfam" id="PF00097">
    <property type="entry name" value="zf-C3HC4"/>
    <property type="match status" value="1"/>
</dbReference>
<evidence type="ECO:0000256" key="4">
    <source>
        <dbReference type="ARBA" id="ARBA00004906"/>
    </source>
</evidence>
<keyword evidence="13" id="KW-0539">Nucleus</keyword>
<evidence type="ECO:0000256" key="8">
    <source>
        <dbReference type="ARBA" id="ARBA00022679"/>
    </source>
</evidence>
<evidence type="ECO:0000313" key="21">
    <source>
        <dbReference type="Proteomes" id="UP001353858"/>
    </source>
</evidence>
<proteinExistence type="inferred from homology"/>
<accession>A0AAN7SPJ9</accession>
<evidence type="ECO:0000256" key="15">
    <source>
        <dbReference type="ARBA" id="ARBA00035390"/>
    </source>
</evidence>
<evidence type="ECO:0000256" key="14">
    <source>
        <dbReference type="ARBA" id="ARBA00035131"/>
    </source>
</evidence>
<dbReference type="PANTHER" id="PTHR12983">
    <property type="entry name" value="RING FINGER 10 FAMILY MEMBER"/>
    <property type="match status" value="1"/>
</dbReference>
<comment type="catalytic activity">
    <reaction evidence="1">
        <text>S-ubiquitinyl-[E2 ubiquitin-conjugating enzyme]-L-cysteine + [acceptor protein]-L-lysine = [E2 ubiquitin-conjugating enzyme]-L-cysteine + N(6)-ubiquitinyl-[acceptor protein]-L-lysine.</text>
        <dbReference type="EC" id="2.3.2.27"/>
    </reaction>
</comment>
<evidence type="ECO:0000256" key="17">
    <source>
        <dbReference type="SAM" id="Coils"/>
    </source>
</evidence>
<evidence type="ECO:0000256" key="6">
    <source>
        <dbReference type="ARBA" id="ARBA00012483"/>
    </source>
</evidence>
<protein>
    <recommendedName>
        <fullName evidence="14">E3 ubiquitin-protein ligase RNF10</fullName>
        <ecNumber evidence="6">2.3.2.27</ecNumber>
    </recommendedName>
    <alternativeName>
        <fullName evidence="15">RING finger protein 10</fullName>
    </alternativeName>
</protein>
<evidence type="ECO:0000313" key="20">
    <source>
        <dbReference type="EMBL" id="KAK4876180.1"/>
    </source>
</evidence>
<evidence type="ECO:0000256" key="11">
    <source>
        <dbReference type="ARBA" id="ARBA00022786"/>
    </source>
</evidence>
<keyword evidence="7" id="KW-0963">Cytoplasm</keyword>
<keyword evidence="9" id="KW-0479">Metal-binding</keyword>
<dbReference type="InterPro" id="IPR017907">
    <property type="entry name" value="Znf_RING_CS"/>
</dbReference>
<keyword evidence="12" id="KW-0862">Zinc</keyword>
<keyword evidence="8" id="KW-0808">Transferase</keyword>
<comment type="similarity">
    <text evidence="5">Belongs to the RNF10 family.</text>
</comment>
<keyword evidence="10 16" id="KW-0863">Zinc-finger</keyword>
<feature type="region of interest" description="Disordered" evidence="18">
    <location>
        <begin position="550"/>
        <end position="576"/>
    </location>
</feature>